<sequence>MREIRFFPDWGRKEPLWESDAYDYAVRGSDLSISPQLQADLRSYMRFWHEHFHEEDEWDSVLSKNHFSDEGSRLIRELSEQLKGCAVIVDERDEYARE</sequence>
<gene>
    <name evidence="1" type="ORF">BANT918_02767</name>
</gene>
<dbReference type="AlphaFoldDB" id="A0A2H1KTC6"/>
<name>A0A2H1KTC6_9MICO</name>
<proteinExistence type="predicted"/>
<organism evidence="1 2">
    <name type="scientific">Brevibacterium antiquum CNRZ 918</name>
    <dbReference type="NCBI Taxonomy" id="1255637"/>
    <lineage>
        <taxon>Bacteria</taxon>
        <taxon>Bacillati</taxon>
        <taxon>Actinomycetota</taxon>
        <taxon>Actinomycetes</taxon>
        <taxon>Micrococcales</taxon>
        <taxon>Brevibacteriaceae</taxon>
        <taxon>Brevibacterium</taxon>
    </lineage>
</organism>
<dbReference type="EMBL" id="FXZD01000010">
    <property type="protein sequence ID" value="SMY02858.1"/>
    <property type="molecule type" value="Genomic_DNA"/>
</dbReference>
<evidence type="ECO:0000313" key="2">
    <source>
        <dbReference type="Proteomes" id="UP000234433"/>
    </source>
</evidence>
<reference evidence="1 2" key="1">
    <citation type="submission" date="2017-03" db="EMBL/GenBank/DDBJ databases">
        <authorList>
            <person name="Afonso C.L."/>
            <person name="Miller P.J."/>
            <person name="Scott M.A."/>
            <person name="Spackman E."/>
            <person name="Goraichik I."/>
            <person name="Dimitrov K.M."/>
            <person name="Suarez D.L."/>
            <person name="Swayne D.E."/>
        </authorList>
    </citation>
    <scope>NUCLEOTIDE SEQUENCE [LARGE SCALE GENOMIC DNA]</scope>
    <source>
        <strain evidence="1 2">CNRZ 918</strain>
    </source>
</reference>
<accession>A0A2H1KTC6</accession>
<evidence type="ECO:0000313" key="1">
    <source>
        <dbReference type="EMBL" id="SMY02858.1"/>
    </source>
</evidence>
<protein>
    <submittedName>
        <fullName evidence="1">Uncharacterized protein</fullName>
    </submittedName>
</protein>
<dbReference type="Proteomes" id="UP000234433">
    <property type="component" value="Unassembled WGS sequence"/>
</dbReference>